<comment type="caution">
    <text evidence="1">The sequence shown here is derived from an EMBL/GenBank/DDBJ whole genome shotgun (WGS) entry which is preliminary data.</text>
</comment>
<dbReference type="EMBL" id="DPIY01000010">
    <property type="protein sequence ID" value="HCT58491.1"/>
    <property type="molecule type" value="Genomic_DNA"/>
</dbReference>
<reference evidence="1 2" key="1">
    <citation type="journal article" date="2018" name="Nat. Biotechnol.">
        <title>A standardized bacterial taxonomy based on genome phylogeny substantially revises the tree of life.</title>
        <authorList>
            <person name="Parks D.H."/>
            <person name="Chuvochina M."/>
            <person name="Waite D.W."/>
            <person name="Rinke C."/>
            <person name="Skarshewski A."/>
            <person name="Chaumeil P.A."/>
            <person name="Hugenholtz P."/>
        </authorList>
    </citation>
    <scope>NUCLEOTIDE SEQUENCE [LARGE SCALE GENOMIC DNA]</scope>
    <source>
        <strain evidence="1">UBA8844</strain>
    </source>
</reference>
<accession>A0A3D4VBJ1</accession>
<proteinExistence type="predicted"/>
<dbReference type="Proteomes" id="UP000264071">
    <property type="component" value="Unassembled WGS sequence"/>
</dbReference>
<evidence type="ECO:0000313" key="2">
    <source>
        <dbReference type="Proteomes" id="UP000264071"/>
    </source>
</evidence>
<gene>
    <name evidence="1" type="ORF">DGD08_14900</name>
</gene>
<evidence type="ECO:0000313" key="1">
    <source>
        <dbReference type="EMBL" id="HCT58491.1"/>
    </source>
</evidence>
<name>A0A3D4VBJ1_9BACT</name>
<protein>
    <submittedName>
        <fullName evidence="1">Uncharacterized protein</fullName>
    </submittedName>
</protein>
<sequence length="219" mass="24078">MRVRRRIVVLTLVLVALAVLDGFLLLRRAHYREETARLRTGMTALERQRADAIVAADADRATLMIELLRRQAQGDEALHLAVNVDSSFVALDRGTARLRTMPAVIGPERRVGTPPDTMHAVVPRGMRVVERLLGKGDRYELPAWLWLDRGLPVPEIRADSGWTGTQAIVTTGGVLIYSIPSQGPLADSSYVMPGAIRVSAADLVAIRENLTAGTKVYFF</sequence>
<organism evidence="1 2">
    <name type="scientific">Gemmatimonas aurantiaca</name>
    <dbReference type="NCBI Taxonomy" id="173480"/>
    <lineage>
        <taxon>Bacteria</taxon>
        <taxon>Pseudomonadati</taxon>
        <taxon>Gemmatimonadota</taxon>
        <taxon>Gemmatimonadia</taxon>
        <taxon>Gemmatimonadales</taxon>
        <taxon>Gemmatimonadaceae</taxon>
        <taxon>Gemmatimonas</taxon>
    </lineage>
</organism>
<dbReference type="AlphaFoldDB" id="A0A3D4VBJ1"/>